<reference evidence="1 2" key="1">
    <citation type="submission" date="2020-08" db="EMBL/GenBank/DDBJ databases">
        <title>Genomic Encyclopedia of Archaeal and Bacterial Type Strains, Phase II (KMG-II): from individual species to whole genera.</title>
        <authorList>
            <person name="Goeker M."/>
        </authorList>
    </citation>
    <scope>NUCLEOTIDE SEQUENCE [LARGE SCALE GENOMIC DNA]</scope>
    <source>
        <strain evidence="1 2">DSM 43850</strain>
    </source>
</reference>
<keyword evidence="2" id="KW-1185">Reference proteome</keyword>
<gene>
    <name evidence="1" type="ORF">BC739_007904</name>
</gene>
<accession>A0ABR6BUR0</accession>
<evidence type="ECO:0008006" key="3">
    <source>
        <dbReference type="Google" id="ProtNLM"/>
    </source>
</evidence>
<evidence type="ECO:0000313" key="2">
    <source>
        <dbReference type="Proteomes" id="UP000517916"/>
    </source>
</evidence>
<dbReference type="RefSeq" id="WP_025357507.1">
    <property type="nucleotide sequence ID" value="NZ_BAAABQ010000008.1"/>
</dbReference>
<comment type="caution">
    <text evidence="1">The sequence shown here is derived from an EMBL/GenBank/DDBJ whole genome shotgun (WGS) entry which is preliminary data.</text>
</comment>
<dbReference type="EMBL" id="JACJID010000007">
    <property type="protein sequence ID" value="MBA8930657.1"/>
    <property type="molecule type" value="Genomic_DNA"/>
</dbReference>
<proteinExistence type="predicted"/>
<dbReference type="Proteomes" id="UP000517916">
    <property type="component" value="Unassembled WGS sequence"/>
</dbReference>
<organism evidence="1 2">
    <name type="scientific">Kutzneria viridogrisea</name>
    <dbReference type="NCBI Taxonomy" id="47990"/>
    <lineage>
        <taxon>Bacteria</taxon>
        <taxon>Bacillati</taxon>
        <taxon>Actinomycetota</taxon>
        <taxon>Actinomycetes</taxon>
        <taxon>Pseudonocardiales</taxon>
        <taxon>Pseudonocardiaceae</taxon>
        <taxon>Kutzneria</taxon>
    </lineage>
</organism>
<protein>
    <recommendedName>
        <fullName evidence="3">DUF4142 domain-containing protein</fullName>
    </recommendedName>
</protein>
<evidence type="ECO:0000313" key="1">
    <source>
        <dbReference type="EMBL" id="MBA8930657.1"/>
    </source>
</evidence>
<sequence>MWTTVLPALIAAVAALGGVTTGALVEPLKLRAARHVRIRQEHAERCARLVEAATAARCGVMRLNIAHRRAVLGGEQVSEEEVLALETAYWTARTELRQLAGLIDLFGPDELAQQAYAVRDADRHFRAKQWITESSGTLDRNDLPPPVRQAADDMETQIRRFTALARESTC</sequence>
<name>A0ABR6BUR0_9PSEU</name>